<keyword evidence="4" id="KW-1185">Reference proteome</keyword>
<dbReference type="Pfam" id="PF06985">
    <property type="entry name" value="HET"/>
    <property type="match status" value="1"/>
</dbReference>
<sequence length="896" mass="98465">MSSIPSAIDSDSWSDSELDAEDVLGLAVPAPLNLTIKLITATSTWTLVLLADGLFAIFCDPDLYPSVLLGLAGIGTHFVGQPWRVLMTSVPFAVAAGRRLTSVGAFNWAMAIWIAASSTVPTLLAMVPRARLPTAPAAAAAIAVLIPGPELNEDTFWLERTDRVVLTAYQLACVYTAPRVVRIFPRVFSDWDRVTWVVGSVAVVQFCAAAVFAAPMLGQLHPGMLAASWRIMFGRPLAFISRLSETAERRAHRLVLWASYPSVAAFGYQRLDRKKFEVRLLKLLPGGLLAPVQATLVVCQIGRAPRFEAVSYRWDPDSPPQPILLDGQRSVVSGSLYTMLACLRHRDSPRLLWVDAVCINQADTDEKSWQVMGMGRIYRAADAVLGWLGPSTRGSNPLATISLPGPLRELRKSVPALFRGRRNRRWLDVVLLLTNEWFSRVWIVQEAAFAKILTLRLGDTEVSWEAFEEVVSIFNQRGAVFEGLINGPGSPERLATAARAALQNVVSLNAIRVWVRENRDTLVSSSRSPHVRGLLFYEVVRRCGMFASTDPRDRVYGLLGLSTRQARQTVSIDYTKVAAAVLADAARFTLLHEGFMETLDLAGIGHYRHQPSPFLEAGSQLPSWAPDWTKSNLALSHFSTANLTVPAGRYSCATDDISVARQLIQTVPGHPELLFFGSVGLIDTIHAVSPVWEPPAAPADRASLANAMTSFLSGIDMGLDMAERASCSSRYPNDSGGEKLLWRTVLLKEQQGDDGTVQLEKDAKVMRDDISSLRHNMGGDRLRFQVHWMAFLTYRLRILTLLQWAIGKRFCLTEGGYFGLVPAFTEPGDRLAVVAGAENPFVFRQTLETLMGTSTLDILLKGKQSVYRLVGACHIEGIMFGELADGDIPFEPVILA</sequence>
<keyword evidence="1" id="KW-1133">Transmembrane helix</keyword>
<reference evidence="3" key="1">
    <citation type="submission" date="2023-06" db="EMBL/GenBank/DDBJ databases">
        <title>Genome-scale phylogeny and comparative genomics of the fungal order Sordariales.</title>
        <authorList>
            <consortium name="Lawrence Berkeley National Laboratory"/>
            <person name="Hensen N."/>
            <person name="Bonometti L."/>
            <person name="Westerberg I."/>
            <person name="Brannstrom I.O."/>
            <person name="Guillou S."/>
            <person name="Cros-Aarteil S."/>
            <person name="Calhoun S."/>
            <person name="Haridas S."/>
            <person name="Kuo A."/>
            <person name="Mondo S."/>
            <person name="Pangilinan J."/>
            <person name="Riley R."/>
            <person name="LaButti K."/>
            <person name="Andreopoulos B."/>
            <person name="Lipzen A."/>
            <person name="Chen C."/>
            <person name="Yanf M."/>
            <person name="Daum C."/>
            <person name="Ng V."/>
            <person name="Clum A."/>
            <person name="Steindorff A."/>
            <person name="Ohm R."/>
            <person name="Martin F."/>
            <person name="Silar P."/>
            <person name="Natvig D."/>
            <person name="Lalanne C."/>
            <person name="Gautier V."/>
            <person name="Ament-velasquez S.L."/>
            <person name="Kruys A."/>
            <person name="Hutchinson M.I."/>
            <person name="Powell A.J."/>
            <person name="Barry K."/>
            <person name="Miller A.N."/>
            <person name="Grigoriev I.V."/>
            <person name="Debuchy R."/>
            <person name="Gladieux P."/>
            <person name="Thoren M.H."/>
            <person name="Johannesson H."/>
        </authorList>
    </citation>
    <scope>NUCLEOTIDE SEQUENCE</scope>
    <source>
        <strain evidence="3">SMH2392-1A</strain>
    </source>
</reference>
<feature type="transmembrane region" description="Helical" evidence="1">
    <location>
        <begin position="194"/>
        <end position="214"/>
    </location>
</feature>
<dbReference type="RefSeq" id="XP_060296525.1">
    <property type="nucleotide sequence ID" value="XM_060434271.1"/>
</dbReference>
<keyword evidence="1" id="KW-0472">Membrane</keyword>
<dbReference type="PANTHER" id="PTHR24148:SF73">
    <property type="entry name" value="HET DOMAIN PROTEIN (AFU_ORTHOLOGUE AFUA_8G01020)"/>
    <property type="match status" value="1"/>
</dbReference>
<organism evidence="3 4">
    <name type="scientific">Lasiosphaeria miniovina</name>
    <dbReference type="NCBI Taxonomy" id="1954250"/>
    <lineage>
        <taxon>Eukaryota</taxon>
        <taxon>Fungi</taxon>
        <taxon>Dikarya</taxon>
        <taxon>Ascomycota</taxon>
        <taxon>Pezizomycotina</taxon>
        <taxon>Sordariomycetes</taxon>
        <taxon>Sordariomycetidae</taxon>
        <taxon>Sordariales</taxon>
        <taxon>Lasiosphaeriaceae</taxon>
        <taxon>Lasiosphaeria</taxon>
    </lineage>
</organism>
<dbReference type="PANTHER" id="PTHR24148">
    <property type="entry name" value="ANKYRIN REPEAT DOMAIN-CONTAINING PROTEIN 39 HOMOLOG-RELATED"/>
    <property type="match status" value="1"/>
</dbReference>
<name>A0AA40AL47_9PEZI</name>
<dbReference type="Proteomes" id="UP001172101">
    <property type="component" value="Unassembled WGS sequence"/>
</dbReference>
<gene>
    <name evidence="3" type="ORF">B0T26DRAFT_302976</name>
</gene>
<feature type="transmembrane region" description="Helical" evidence="1">
    <location>
        <begin position="38"/>
        <end position="59"/>
    </location>
</feature>
<keyword evidence="1" id="KW-0812">Transmembrane</keyword>
<comment type="caution">
    <text evidence="3">The sequence shown here is derived from an EMBL/GenBank/DDBJ whole genome shotgun (WGS) entry which is preliminary data.</text>
</comment>
<dbReference type="Pfam" id="PF26639">
    <property type="entry name" value="Het-6_barrel"/>
    <property type="match status" value="1"/>
</dbReference>
<evidence type="ECO:0000259" key="2">
    <source>
        <dbReference type="Pfam" id="PF06985"/>
    </source>
</evidence>
<feature type="transmembrane region" description="Helical" evidence="1">
    <location>
        <begin position="105"/>
        <end position="127"/>
    </location>
</feature>
<accession>A0AA40AL47</accession>
<evidence type="ECO:0000313" key="3">
    <source>
        <dbReference type="EMBL" id="KAK0717732.1"/>
    </source>
</evidence>
<dbReference type="GeneID" id="85317541"/>
<feature type="transmembrane region" description="Helical" evidence="1">
    <location>
        <begin position="66"/>
        <end position="85"/>
    </location>
</feature>
<dbReference type="EMBL" id="JAUIRO010000004">
    <property type="protein sequence ID" value="KAK0717732.1"/>
    <property type="molecule type" value="Genomic_DNA"/>
</dbReference>
<evidence type="ECO:0000256" key="1">
    <source>
        <dbReference type="SAM" id="Phobius"/>
    </source>
</evidence>
<feature type="domain" description="Heterokaryon incompatibility" evidence="2">
    <location>
        <begin position="307"/>
        <end position="446"/>
    </location>
</feature>
<proteinExistence type="predicted"/>
<protein>
    <submittedName>
        <fullName evidence="3">Heterokaryon incompatibility protein-domain-containing protein</fullName>
    </submittedName>
</protein>
<dbReference type="AlphaFoldDB" id="A0AA40AL47"/>
<evidence type="ECO:0000313" key="4">
    <source>
        <dbReference type="Proteomes" id="UP001172101"/>
    </source>
</evidence>
<dbReference type="InterPro" id="IPR010730">
    <property type="entry name" value="HET"/>
</dbReference>
<dbReference type="InterPro" id="IPR052895">
    <property type="entry name" value="HetReg/Transcr_Mod"/>
</dbReference>